<evidence type="ECO:0000256" key="3">
    <source>
        <dbReference type="ARBA" id="ARBA00022618"/>
    </source>
</evidence>
<dbReference type="GO" id="GO:0005634">
    <property type="term" value="C:nucleus"/>
    <property type="evidence" value="ECO:0007669"/>
    <property type="project" value="UniProtKB-SubCell"/>
</dbReference>
<sequence length="1304" mass="151322">QRVYQNNNSLIPERILFGKLIFFLLGLLNIMYIKELKICGFKTYRDETTISFHPGCNCIVGLNGSGKSNILAAIQFLLSDSFGNTLVERRALLHEGLGPQATEAYVELSLDNIGRRLSMYDEDVVTIKRIFRSSSQKNEWQVMGKNISKKDFDSILESCGISRNNPYFIVRQGKVAELATMSDASRLRLLKEIAGTRTYDERRDESIRLLLETETRKIKVDSVFDDIQKRIEVLKDEQKEFKAFLNLDRRRRNLEFLLNEYEWEEASKGEQEYFEKLSKSRERLSSVERNLNLISSSIQSLIESQKNLDIQLEELEHKKKEIQNKISHYSASINDLNLEQDTHESHQRILYLSNLENETKSKILAIETSIKDEKELMYKYKIKYNSILKEKDMLSQQESSLISKNNEMEFSTISEKRSVINRKIELHNIEKEKLSSHLCSIKKSLAEKQDELRVLDSNILKWKEDQFKSQKNLDSIIEKIRVNIEEQQMALEKKHEINKSLYEKENQQSIISSRILELENYIGSRAKHSVKMGLNLAREYCEKNNLSWGGLDNDEGINETLVFGTVLEVISVDDIYTTAVEVAAGNNIHNLIVKDKEIATKIVSHIKAFNGHRNDIKYRTNYSIVLSPIDDIKQLNKSHSKYDIGSEKNAISMIDIIQFDEKVRPVIEQIFGNYVIVESLDNAKHLVDKYNVNCITLDGDEWDNKGCVRGGYRNINLPGAQQNSIIICSRQLKNLIHENSILRSEIYNIKSKIKEIEDRVFELSHDREEYLSTRERFISQISKSKEMIHLSESKKRNIQSIIIKVKEEEEKAVRSTDTVQNYIVALKSELSCESLSNGLTLDEENLLKEIISKIRTLEYYEIPKVEREISDLCNDIDKHEVHLNTLFEELYRIQEEKQEEDNMKLNCDNFETNGLLMEYNKLLEESKEFFNEIINKVESTKKKSIEIEELKRSRMQEESLALNSRNELISLVSSLQKKYDKFRQAKEIALHERTKYSDSQNVISEINIPKEKSKVYQELQIVQKKLSEDYRSINRKVISELDQFIQEYTDLSDRHKELNSAMSSIQLLIETLDIQKEKTLLKTFEEINFYFNQVFRELIPNGDAKLILRLSSDARSIADENDDNTNKKPSYKKNSSINNKYLNNTMAKESDSTLLGIGIRVTFHVGSNSQINSTNTQKKPNGQAGNYYSLNQLSGGQKTLVALAFLFALHRADPAPMYLLDEVDAALDDQYRWSVANLIKKQSISTQFIVTTFRPQILQVADKYFQVSQVNRSSFVSEISKQQALELQQEQYQQKKSHELISDD</sequence>
<accession>Q5CYE0</accession>
<keyword evidence="6" id="KW-0539">Nucleus</keyword>
<gene>
    <name evidence="11" type="ORF">cgd7_2700</name>
</gene>
<keyword evidence="3" id="KW-0132">Cell division</keyword>
<dbReference type="Proteomes" id="UP000006726">
    <property type="component" value="Chromosome 7"/>
</dbReference>
<dbReference type="STRING" id="353152.Q5CYE0"/>
<dbReference type="GeneID" id="3371972"/>
<dbReference type="RefSeq" id="XP_628440.1">
    <property type="nucleotide sequence ID" value="XM_628438.1"/>
</dbReference>
<dbReference type="CDD" id="cd03272">
    <property type="entry name" value="ABC_SMC3_euk"/>
    <property type="match status" value="1"/>
</dbReference>
<dbReference type="PIRSF" id="PIRSF005719">
    <property type="entry name" value="SMC"/>
    <property type="match status" value="1"/>
</dbReference>
<proteinExistence type="inferred from homology"/>
<dbReference type="InterPro" id="IPR041741">
    <property type="entry name" value="SMC3_ABC_euk"/>
</dbReference>
<dbReference type="InterPro" id="IPR024704">
    <property type="entry name" value="SMC"/>
</dbReference>
<evidence type="ECO:0000256" key="2">
    <source>
        <dbReference type="ARBA" id="ARBA00005917"/>
    </source>
</evidence>
<dbReference type="OrthoDB" id="431497at2759"/>
<dbReference type="PANTHER" id="PTHR43977">
    <property type="entry name" value="STRUCTURAL MAINTENANCE OF CHROMOSOMES PROTEIN 3"/>
    <property type="match status" value="1"/>
</dbReference>
<dbReference type="InterPro" id="IPR027417">
    <property type="entry name" value="P-loop_NTPase"/>
</dbReference>
<organism evidence="11 12">
    <name type="scientific">Cryptosporidium parvum (strain Iowa II)</name>
    <dbReference type="NCBI Taxonomy" id="353152"/>
    <lineage>
        <taxon>Eukaryota</taxon>
        <taxon>Sar</taxon>
        <taxon>Alveolata</taxon>
        <taxon>Apicomplexa</taxon>
        <taxon>Conoidasida</taxon>
        <taxon>Coccidia</taxon>
        <taxon>Eucoccidiorida</taxon>
        <taxon>Eimeriorina</taxon>
        <taxon>Cryptosporidiidae</taxon>
        <taxon>Cryptosporidium</taxon>
    </lineage>
</organism>
<dbReference type="InterPro" id="IPR036277">
    <property type="entry name" value="SMC_hinge_sf"/>
</dbReference>
<keyword evidence="4" id="KW-0498">Mitosis</keyword>
<dbReference type="FunCoup" id="Q5CYE0">
    <property type="interactions" value="475"/>
</dbReference>
<dbReference type="KEGG" id="cpv:cgd7_2700"/>
<dbReference type="SMART" id="SM00968">
    <property type="entry name" value="SMC_hinge"/>
    <property type="match status" value="1"/>
</dbReference>
<evidence type="ECO:0000256" key="6">
    <source>
        <dbReference type="ARBA" id="ARBA00023242"/>
    </source>
</evidence>
<evidence type="ECO:0000313" key="11">
    <source>
        <dbReference type="EMBL" id="EAK90624.1"/>
    </source>
</evidence>
<dbReference type="GO" id="GO:0016887">
    <property type="term" value="F:ATP hydrolysis activity"/>
    <property type="evidence" value="ECO:0007669"/>
    <property type="project" value="InterPro"/>
</dbReference>
<keyword evidence="9" id="KW-0472">Membrane</keyword>
<dbReference type="Gene3D" id="3.40.50.300">
    <property type="entry name" value="P-loop containing nucleotide triphosphate hydrolases"/>
    <property type="match status" value="2"/>
</dbReference>
<name>Q5CYE0_CRYPI</name>
<evidence type="ECO:0000256" key="9">
    <source>
        <dbReference type="SAM" id="Phobius"/>
    </source>
</evidence>
<dbReference type="Pfam" id="PF06470">
    <property type="entry name" value="SMC_hinge"/>
    <property type="match status" value="1"/>
</dbReference>
<evidence type="ECO:0000256" key="4">
    <source>
        <dbReference type="ARBA" id="ARBA00022776"/>
    </source>
</evidence>
<dbReference type="OMA" id="GQKTVCA"/>
<keyword evidence="9" id="KW-1133">Transmembrane helix</keyword>
<dbReference type="GO" id="GO:0005694">
    <property type="term" value="C:chromosome"/>
    <property type="evidence" value="ECO:0007669"/>
    <property type="project" value="InterPro"/>
</dbReference>
<dbReference type="InterPro" id="IPR010935">
    <property type="entry name" value="SMC_hinge"/>
</dbReference>
<evidence type="ECO:0000313" key="12">
    <source>
        <dbReference type="Proteomes" id="UP000006726"/>
    </source>
</evidence>
<feature type="domain" description="SMC hinge" evidence="10">
    <location>
        <begin position="560"/>
        <end position="687"/>
    </location>
</feature>
<dbReference type="GO" id="GO:0051301">
    <property type="term" value="P:cell division"/>
    <property type="evidence" value="ECO:0007669"/>
    <property type="project" value="UniProtKB-KW"/>
</dbReference>
<reference evidence="11 12" key="1">
    <citation type="journal article" date="2004" name="Science">
        <title>Complete genome sequence of the apicomplexan, Cryptosporidium parvum.</title>
        <authorList>
            <person name="Abrahamsen M.S."/>
            <person name="Templeton T.J."/>
            <person name="Enomoto S."/>
            <person name="Abrahante J.E."/>
            <person name="Zhu G."/>
            <person name="Lancto C.A."/>
            <person name="Deng M."/>
            <person name="Liu C."/>
            <person name="Widmer G."/>
            <person name="Tzipori S."/>
            <person name="Buck G.A."/>
            <person name="Xu P."/>
            <person name="Bankier A.T."/>
            <person name="Dear P.H."/>
            <person name="Konfortov B.A."/>
            <person name="Spriggs H.F."/>
            <person name="Iyer L."/>
            <person name="Anantharaman V."/>
            <person name="Aravind L."/>
            <person name="Kapur V."/>
        </authorList>
    </citation>
    <scope>NUCLEOTIDE SEQUENCE [LARGE SCALE GENOMIC DNA]</scope>
    <source>
        <strain evidence="12">Iowa II</strain>
    </source>
</reference>
<evidence type="ECO:0000256" key="1">
    <source>
        <dbReference type="ARBA" id="ARBA00004123"/>
    </source>
</evidence>
<keyword evidence="5 8" id="KW-0175">Coiled coil</keyword>
<feature type="non-terminal residue" evidence="11">
    <location>
        <position position="1"/>
    </location>
</feature>
<dbReference type="InterPro" id="IPR003395">
    <property type="entry name" value="RecF/RecN/SMC_N"/>
</dbReference>
<comment type="caution">
    <text evidence="11">The sequence shown here is derived from an EMBL/GenBank/DDBJ whole genome shotgun (WGS) entry which is preliminary data.</text>
</comment>
<dbReference type="GO" id="GO:0051276">
    <property type="term" value="P:chromosome organization"/>
    <property type="evidence" value="ECO:0007669"/>
    <property type="project" value="InterPro"/>
</dbReference>
<evidence type="ECO:0000256" key="7">
    <source>
        <dbReference type="ARBA" id="ARBA00023306"/>
    </source>
</evidence>
<evidence type="ECO:0000256" key="8">
    <source>
        <dbReference type="SAM" id="Coils"/>
    </source>
</evidence>
<keyword evidence="12" id="KW-1185">Reference proteome</keyword>
<dbReference type="Gene3D" id="3.30.70.1620">
    <property type="match status" value="1"/>
</dbReference>
<evidence type="ECO:0000259" key="10">
    <source>
        <dbReference type="SMART" id="SM00968"/>
    </source>
</evidence>
<dbReference type="Pfam" id="PF02463">
    <property type="entry name" value="SMC_N"/>
    <property type="match status" value="1"/>
</dbReference>
<dbReference type="EMBL" id="AAEE01000001">
    <property type="protein sequence ID" value="EAK90624.1"/>
    <property type="molecule type" value="Genomic_DNA"/>
</dbReference>
<dbReference type="InParanoid" id="Q5CYE0"/>
<dbReference type="GO" id="GO:0005524">
    <property type="term" value="F:ATP binding"/>
    <property type="evidence" value="ECO:0007669"/>
    <property type="project" value="InterPro"/>
</dbReference>
<comment type="subcellular location">
    <subcellularLocation>
        <location evidence="1">Nucleus</location>
    </subcellularLocation>
</comment>
<feature type="coiled-coil region" evidence="8">
    <location>
        <begin position="298"/>
        <end position="339"/>
    </location>
</feature>
<protein>
    <submittedName>
        <fullName evidence="11">SMC3'SMC type chromosomal ABC ATpase</fullName>
    </submittedName>
</protein>
<evidence type="ECO:0000256" key="5">
    <source>
        <dbReference type="ARBA" id="ARBA00023054"/>
    </source>
</evidence>
<keyword evidence="9" id="KW-0812">Transmembrane</keyword>
<keyword evidence="7" id="KW-0131">Cell cycle</keyword>
<dbReference type="SUPFAM" id="SSF75553">
    <property type="entry name" value="Smc hinge domain"/>
    <property type="match status" value="1"/>
</dbReference>
<dbReference type="SUPFAM" id="SSF52540">
    <property type="entry name" value="P-loop containing nucleoside triphosphate hydrolases"/>
    <property type="match status" value="1"/>
</dbReference>
<comment type="similarity">
    <text evidence="2">Belongs to the SMC family. SMC3 subfamily.</text>
</comment>
<feature type="transmembrane region" description="Helical" evidence="9">
    <location>
        <begin position="15"/>
        <end position="33"/>
    </location>
</feature>